<name>A0A811N9D1_9POAL</name>
<gene>
    <name evidence="2" type="ORF">NCGR_LOCUS11645</name>
</gene>
<feature type="compositionally biased region" description="Basic and acidic residues" evidence="1">
    <location>
        <begin position="131"/>
        <end position="159"/>
    </location>
</feature>
<feature type="compositionally biased region" description="Basic and acidic residues" evidence="1">
    <location>
        <begin position="101"/>
        <end position="122"/>
    </location>
</feature>
<dbReference type="AlphaFoldDB" id="A0A811N9D1"/>
<sequence length="181" mass="18638">MSKNPDATPGVAQRYDTVASASATPGVVMVSPSFWGSCLPHARHRVWPRAVSTSAESAAAFMEVLVALCPCLCDCELRVGSRVPRLCVQSGVAGCAGRVGEQREGHRGGAGEQRAGRGDRTGEQLAGHRGGAGDRRAGRGGRAGEQRAGHRGGGGDRRAGHGGRGRAASRMGGLACVRRND</sequence>
<organism evidence="2 3">
    <name type="scientific">Miscanthus lutarioriparius</name>
    <dbReference type="NCBI Taxonomy" id="422564"/>
    <lineage>
        <taxon>Eukaryota</taxon>
        <taxon>Viridiplantae</taxon>
        <taxon>Streptophyta</taxon>
        <taxon>Embryophyta</taxon>
        <taxon>Tracheophyta</taxon>
        <taxon>Spermatophyta</taxon>
        <taxon>Magnoliopsida</taxon>
        <taxon>Liliopsida</taxon>
        <taxon>Poales</taxon>
        <taxon>Poaceae</taxon>
        <taxon>PACMAD clade</taxon>
        <taxon>Panicoideae</taxon>
        <taxon>Andropogonodae</taxon>
        <taxon>Andropogoneae</taxon>
        <taxon>Saccharinae</taxon>
        <taxon>Miscanthus</taxon>
    </lineage>
</organism>
<accession>A0A811N9D1</accession>
<evidence type="ECO:0000256" key="1">
    <source>
        <dbReference type="SAM" id="MobiDB-lite"/>
    </source>
</evidence>
<reference evidence="2" key="1">
    <citation type="submission" date="2020-10" db="EMBL/GenBank/DDBJ databases">
        <authorList>
            <person name="Han B."/>
            <person name="Lu T."/>
            <person name="Zhao Q."/>
            <person name="Huang X."/>
            <person name="Zhao Y."/>
        </authorList>
    </citation>
    <scope>NUCLEOTIDE SEQUENCE</scope>
</reference>
<evidence type="ECO:0000313" key="3">
    <source>
        <dbReference type="Proteomes" id="UP000604825"/>
    </source>
</evidence>
<evidence type="ECO:0000313" key="2">
    <source>
        <dbReference type="EMBL" id="CAD6217676.1"/>
    </source>
</evidence>
<dbReference type="Proteomes" id="UP000604825">
    <property type="component" value="Unassembled WGS sequence"/>
</dbReference>
<dbReference type="EMBL" id="CAJGYO010000003">
    <property type="protein sequence ID" value="CAD6217676.1"/>
    <property type="molecule type" value="Genomic_DNA"/>
</dbReference>
<proteinExistence type="predicted"/>
<keyword evidence="3" id="KW-1185">Reference proteome</keyword>
<protein>
    <submittedName>
        <fullName evidence="2">Uncharacterized protein</fullName>
    </submittedName>
</protein>
<comment type="caution">
    <text evidence="2">The sequence shown here is derived from an EMBL/GenBank/DDBJ whole genome shotgun (WGS) entry which is preliminary data.</text>
</comment>
<feature type="region of interest" description="Disordered" evidence="1">
    <location>
        <begin position="101"/>
        <end position="181"/>
    </location>
</feature>